<dbReference type="Pfam" id="PF13335">
    <property type="entry name" value="Mg_chelatase_C"/>
    <property type="match status" value="1"/>
</dbReference>
<evidence type="ECO:0000256" key="1">
    <source>
        <dbReference type="ARBA" id="ARBA00006354"/>
    </source>
</evidence>
<accession>A0A1G1XB96</accession>
<dbReference type="InterPro" id="IPR020568">
    <property type="entry name" value="Ribosomal_Su5_D2-typ_SF"/>
</dbReference>
<reference evidence="3 4" key="1">
    <citation type="journal article" date="2016" name="Nat. Commun.">
        <title>Thousands of microbial genomes shed light on interconnected biogeochemical processes in an aquifer system.</title>
        <authorList>
            <person name="Anantharaman K."/>
            <person name="Brown C.T."/>
            <person name="Hug L.A."/>
            <person name="Sharon I."/>
            <person name="Castelle C.J."/>
            <person name="Probst A.J."/>
            <person name="Thomas B.C."/>
            <person name="Singh A."/>
            <person name="Wilkins M.J."/>
            <person name="Karaoz U."/>
            <person name="Brodie E.L."/>
            <person name="Williams K.H."/>
            <person name="Hubbard S.S."/>
            <person name="Banfield J.F."/>
        </authorList>
    </citation>
    <scope>NUCLEOTIDE SEQUENCE [LARGE SCALE GENOMIC DNA]</scope>
</reference>
<name>A0A1G1XB96_9BACT</name>
<comment type="caution">
    <text evidence="3">The sequence shown here is derived from an EMBL/GenBank/DDBJ whole genome shotgun (WGS) entry which is preliminary data.</text>
</comment>
<dbReference type="NCBIfam" id="TIGR00368">
    <property type="entry name" value="YifB family Mg chelatase-like AAA ATPase"/>
    <property type="match status" value="1"/>
</dbReference>
<dbReference type="PANTHER" id="PTHR32039:SF7">
    <property type="entry name" value="COMPETENCE PROTEIN COMM"/>
    <property type="match status" value="1"/>
</dbReference>
<dbReference type="InterPro" id="IPR027417">
    <property type="entry name" value="P-loop_NTPase"/>
</dbReference>
<feature type="domain" description="AAA+ ATPase" evidence="2">
    <location>
        <begin position="219"/>
        <end position="402"/>
    </location>
</feature>
<organism evidence="3 4">
    <name type="scientific">Candidatus Andersenbacteria bacterium RIFCSPHIGHO2_12_FULL_45_11b</name>
    <dbReference type="NCBI Taxonomy" id="1797282"/>
    <lineage>
        <taxon>Bacteria</taxon>
        <taxon>Candidatus Anderseniibacteriota</taxon>
    </lineage>
</organism>
<comment type="similarity">
    <text evidence="1">Belongs to the Mg-chelatase subunits D/I family. ComM subfamily.</text>
</comment>
<evidence type="ECO:0000313" key="3">
    <source>
        <dbReference type="EMBL" id="OGY37249.1"/>
    </source>
</evidence>
<dbReference type="PANTHER" id="PTHR32039">
    <property type="entry name" value="MAGNESIUM-CHELATASE SUBUNIT CHLI"/>
    <property type="match status" value="1"/>
</dbReference>
<dbReference type="SMART" id="SM00382">
    <property type="entry name" value="AAA"/>
    <property type="match status" value="1"/>
</dbReference>
<dbReference type="InterPro" id="IPR045006">
    <property type="entry name" value="CHLI-like"/>
</dbReference>
<proteinExistence type="inferred from homology"/>
<dbReference type="InterPro" id="IPR000523">
    <property type="entry name" value="Mg_chelatse_chII-like_cat_dom"/>
</dbReference>
<dbReference type="SUPFAM" id="SSF54211">
    <property type="entry name" value="Ribosomal protein S5 domain 2-like"/>
    <property type="match status" value="1"/>
</dbReference>
<dbReference type="Gene3D" id="3.40.50.300">
    <property type="entry name" value="P-loop containing nucleotide triphosphate hydrolases"/>
    <property type="match status" value="1"/>
</dbReference>
<dbReference type="Proteomes" id="UP000177941">
    <property type="component" value="Unassembled WGS sequence"/>
</dbReference>
<sequence>MPAHIQSAAVFGIDAICVDVEVDVLQGLPSFTLVGLTDKAIQESRERMTAALTNSGYTPPRRKTIVSLAPASLKKEGSMYDVPITIGFLCASEQIVVRADILKTSWFIGELGLDGSIRFVHGVLPIALAAIRGGIKRLYIPADNAKEVAEIADQIQIYPVASLSGLITCLVQDQVQPFQVVSWQFGISGEDDKVKPEIDMNEIRGQEHAKRALVLCAAGGHNGLLIGPPGTGKTLLARAMVGILPQLSKEESFTVTSIYSIAGLLHASDGLMKRRPFRSPHHGASSAALVGGGTMPKPGEVTLAHHGVLFLDELPEFPRTVLEQLRAPIEDGMVTVSRAAHTVRFPARAMLIAAMNPCPCGFVGSQRKSCTCSANDIIRYQRRISGPMLDRFDLHVLVNDVPAEELLSNERSGASSKEYAAIVLAAREKQWARQGKVNAELRPSELMEYCVLQENGRSLLIKAQNRFRLSSRGIHRLLKVALTIADIAGADSIEAKHLAEALQYREQLANALPDFV</sequence>
<dbReference type="InterPro" id="IPR003593">
    <property type="entry name" value="AAA+_ATPase"/>
</dbReference>
<dbReference type="Pfam" id="PF01078">
    <property type="entry name" value="Mg_chelatase"/>
    <property type="match status" value="1"/>
</dbReference>
<dbReference type="GO" id="GO:0005524">
    <property type="term" value="F:ATP binding"/>
    <property type="evidence" value="ECO:0007669"/>
    <property type="project" value="InterPro"/>
</dbReference>
<dbReference type="AlphaFoldDB" id="A0A1G1XB96"/>
<dbReference type="Pfam" id="PF13541">
    <property type="entry name" value="ChlI"/>
    <property type="match status" value="1"/>
</dbReference>
<dbReference type="SUPFAM" id="SSF52540">
    <property type="entry name" value="P-loop containing nucleoside triphosphate hydrolases"/>
    <property type="match status" value="1"/>
</dbReference>
<dbReference type="Gene3D" id="3.30.230.10">
    <property type="match status" value="1"/>
</dbReference>
<evidence type="ECO:0000313" key="4">
    <source>
        <dbReference type="Proteomes" id="UP000177941"/>
    </source>
</evidence>
<dbReference type="InterPro" id="IPR004482">
    <property type="entry name" value="Mg_chelat-rel"/>
</dbReference>
<gene>
    <name evidence="3" type="ORF">A3E36_01010</name>
</gene>
<dbReference type="InterPro" id="IPR014721">
    <property type="entry name" value="Ribsml_uS5_D2-typ_fold_subgr"/>
</dbReference>
<evidence type="ECO:0000259" key="2">
    <source>
        <dbReference type="SMART" id="SM00382"/>
    </source>
</evidence>
<protein>
    <recommendedName>
        <fullName evidence="2">AAA+ ATPase domain-containing protein</fullName>
    </recommendedName>
</protein>
<dbReference type="InterPro" id="IPR025158">
    <property type="entry name" value="Mg_chelat-rel_C"/>
</dbReference>
<dbReference type="EMBL" id="MHHS01000015">
    <property type="protein sequence ID" value="OGY37249.1"/>
    <property type="molecule type" value="Genomic_DNA"/>
</dbReference>